<keyword evidence="3" id="KW-1185">Reference proteome</keyword>
<gene>
    <name evidence="2" type="ORF">KUTeg_013372</name>
</gene>
<dbReference type="SUPFAM" id="SSF52833">
    <property type="entry name" value="Thioredoxin-like"/>
    <property type="match status" value="1"/>
</dbReference>
<evidence type="ECO:0008006" key="4">
    <source>
        <dbReference type="Google" id="ProtNLM"/>
    </source>
</evidence>
<dbReference type="Pfam" id="PF13911">
    <property type="entry name" value="AhpC-TSA_2"/>
    <property type="match status" value="1"/>
</dbReference>
<comment type="caution">
    <text evidence="2">The sequence shown here is derived from an EMBL/GenBank/DDBJ whole genome shotgun (WGS) entry which is preliminary data.</text>
</comment>
<keyword evidence="1" id="KW-1133">Transmembrane helix</keyword>
<feature type="non-terminal residue" evidence="2">
    <location>
        <position position="251"/>
    </location>
</feature>
<organism evidence="2 3">
    <name type="scientific">Tegillarca granosa</name>
    <name type="common">Malaysian cockle</name>
    <name type="synonym">Anadara granosa</name>
    <dbReference type="NCBI Taxonomy" id="220873"/>
    <lineage>
        <taxon>Eukaryota</taxon>
        <taxon>Metazoa</taxon>
        <taxon>Spiralia</taxon>
        <taxon>Lophotrochozoa</taxon>
        <taxon>Mollusca</taxon>
        <taxon>Bivalvia</taxon>
        <taxon>Autobranchia</taxon>
        <taxon>Pteriomorphia</taxon>
        <taxon>Arcoida</taxon>
        <taxon>Arcoidea</taxon>
        <taxon>Arcidae</taxon>
        <taxon>Tegillarca</taxon>
    </lineage>
</organism>
<keyword evidence="1" id="KW-0812">Transmembrane</keyword>
<dbReference type="InterPro" id="IPR036249">
    <property type="entry name" value="Thioredoxin-like_sf"/>
</dbReference>
<dbReference type="Proteomes" id="UP001217089">
    <property type="component" value="Unassembled WGS sequence"/>
</dbReference>
<evidence type="ECO:0000313" key="2">
    <source>
        <dbReference type="EMBL" id="KAJ8308498.1"/>
    </source>
</evidence>
<dbReference type="EMBL" id="JARBDR010000657">
    <property type="protein sequence ID" value="KAJ8308498.1"/>
    <property type="molecule type" value="Genomic_DNA"/>
</dbReference>
<reference evidence="2 3" key="1">
    <citation type="submission" date="2022-12" db="EMBL/GenBank/DDBJ databases">
        <title>Chromosome-level genome of Tegillarca granosa.</title>
        <authorList>
            <person name="Kim J."/>
        </authorList>
    </citation>
    <scope>NUCLEOTIDE SEQUENCE [LARGE SCALE GENOMIC DNA]</scope>
    <source>
        <strain evidence="2">Teg-2019</strain>
        <tissue evidence="2">Adductor muscle</tissue>
    </source>
</reference>
<proteinExistence type="predicted"/>
<feature type="transmembrane region" description="Helical" evidence="1">
    <location>
        <begin position="180"/>
        <end position="197"/>
    </location>
</feature>
<sequence>MIMSQNETKDDVVQQLIKSLSEIKDCEESLLSYSRNCVRGDGGLDEFIDSKIGKLFGLAFTYRKVLERHEVKTKQEFEKLLQRNFRQKRDWDLFLQGIDKNFDVDTGHVGKINEDGPLEIEVKELNLLGANVVVISFGCKEGAEKWLKETKCKYPMLLDAERKVYSFFGLKKSVYKMRHLFFVLFQVWSISGLMYYAEKMAQGIQLPKPYEDMHDDPHQMGGDFIIDKNGKIKFMHPSQTAKDRPSVDKLW</sequence>
<dbReference type="Gene3D" id="3.40.30.10">
    <property type="entry name" value="Glutaredoxin"/>
    <property type="match status" value="1"/>
</dbReference>
<evidence type="ECO:0000313" key="3">
    <source>
        <dbReference type="Proteomes" id="UP001217089"/>
    </source>
</evidence>
<name>A0ABQ9ETH4_TEGGR</name>
<evidence type="ECO:0000256" key="1">
    <source>
        <dbReference type="SAM" id="Phobius"/>
    </source>
</evidence>
<protein>
    <recommendedName>
        <fullName evidence="4">Iodothyronine deiodinase</fullName>
    </recommendedName>
</protein>
<dbReference type="InterPro" id="IPR032801">
    <property type="entry name" value="PXL2A/B/C"/>
</dbReference>
<accession>A0ABQ9ETH4</accession>
<keyword evidence="1" id="KW-0472">Membrane</keyword>